<gene>
    <name evidence="2" type="ORF">KTA_22630</name>
</gene>
<organism evidence="2">
    <name type="scientific">Thermogemmatispora argillosa</name>
    <dbReference type="NCBI Taxonomy" id="2045280"/>
    <lineage>
        <taxon>Bacteria</taxon>
        <taxon>Bacillati</taxon>
        <taxon>Chloroflexota</taxon>
        <taxon>Ktedonobacteria</taxon>
        <taxon>Thermogemmatisporales</taxon>
        <taxon>Thermogemmatisporaceae</taxon>
        <taxon>Thermogemmatispora</taxon>
    </lineage>
</organism>
<sequence length="62" mass="6719">MLDASEHPFCAGSEPSGGQRAEKLTDRRTAERAGNHEAAGAWLVRFLLRLNKQGAIDVEARG</sequence>
<dbReference type="AlphaFoldDB" id="A0A455T730"/>
<feature type="region of interest" description="Disordered" evidence="1">
    <location>
        <begin position="1"/>
        <end position="34"/>
    </location>
</feature>
<accession>A0A455T730</accession>
<feature type="compositionally biased region" description="Basic and acidic residues" evidence="1">
    <location>
        <begin position="20"/>
        <end position="34"/>
    </location>
</feature>
<evidence type="ECO:0000256" key="1">
    <source>
        <dbReference type="SAM" id="MobiDB-lite"/>
    </source>
</evidence>
<proteinExistence type="predicted"/>
<reference evidence="2" key="1">
    <citation type="submission" date="2018-12" db="EMBL/GenBank/DDBJ databases">
        <title>Novel natural products biosynthetic potential of the class Ktedonobacteria.</title>
        <authorList>
            <person name="Zheng Y."/>
            <person name="Saitou A."/>
            <person name="Wang C.M."/>
            <person name="Toyoda A."/>
            <person name="Minakuchi Y."/>
            <person name="Sekiguchi Y."/>
            <person name="Ueda K."/>
            <person name="Takano H."/>
            <person name="Sakai Y."/>
            <person name="Yokota A."/>
            <person name="Yabe S."/>
        </authorList>
    </citation>
    <scope>NUCLEOTIDE SEQUENCE</scope>
    <source>
        <strain evidence="2">A3-2</strain>
    </source>
</reference>
<dbReference type="EMBL" id="AP019377">
    <property type="protein sequence ID" value="BBH94064.1"/>
    <property type="molecule type" value="Genomic_DNA"/>
</dbReference>
<name>A0A455T730_9CHLR</name>
<protein>
    <submittedName>
        <fullName evidence="2">Uncharacterized protein</fullName>
    </submittedName>
</protein>
<evidence type="ECO:0000313" key="2">
    <source>
        <dbReference type="EMBL" id="BBH94064.1"/>
    </source>
</evidence>